<dbReference type="Proteomes" id="UP001162483">
    <property type="component" value="Unassembled WGS sequence"/>
</dbReference>
<keyword evidence="4" id="KW-0479">Metal-binding</keyword>
<dbReference type="InterPro" id="IPR036396">
    <property type="entry name" value="Cyt_P450_sf"/>
</dbReference>
<evidence type="ECO:0000313" key="8">
    <source>
        <dbReference type="EMBL" id="CAI9579566.1"/>
    </source>
</evidence>
<dbReference type="SUPFAM" id="SSF48264">
    <property type="entry name" value="Cytochrome P450"/>
    <property type="match status" value="1"/>
</dbReference>
<accession>A0ABN9E3V4</accession>
<evidence type="ECO:0000256" key="2">
    <source>
        <dbReference type="ARBA" id="ARBA00010617"/>
    </source>
</evidence>
<reference evidence="8" key="1">
    <citation type="submission" date="2023-05" db="EMBL/GenBank/DDBJ databases">
        <authorList>
            <person name="Stuckert A."/>
        </authorList>
    </citation>
    <scope>NUCLEOTIDE SEQUENCE</scope>
</reference>
<keyword evidence="9" id="KW-1185">Reference proteome</keyword>
<comment type="caution">
    <text evidence="8">The sequence shown here is derived from an EMBL/GenBank/DDBJ whole genome shotgun (WGS) entry which is preliminary data.</text>
</comment>
<evidence type="ECO:0000256" key="7">
    <source>
        <dbReference type="ARBA" id="ARBA00023033"/>
    </source>
</evidence>
<keyword evidence="7" id="KW-0503">Monooxygenase</keyword>
<organism evidence="8 9">
    <name type="scientific">Staurois parvus</name>
    <dbReference type="NCBI Taxonomy" id="386267"/>
    <lineage>
        <taxon>Eukaryota</taxon>
        <taxon>Metazoa</taxon>
        <taxon>Chordata</taxon>
        <taxon>Craniata</taxon>
        <taxon>Vertebrata</taxon>
        <taxon>Euteleostomi</taxon>
        <taxon>Amphibia</taxon>
        <taxon>Batrachia</taxon>
        <taxon>Anura</taxon>
        <taxon>Neobatrachia</taxon>
        <taxon>Ranoidea</taxon>
        <taxon>Ranidae</taxon>
        <taxon>Staurois</taxon>
    </lineage>
</organism>
<proteinExistence type="inferred from homology"/>
<comment type="cofactor">
    <cofactor evidence="1">
        <name>heme</name>
        <dbReference type="ChEBI" id="CHEBI:30413"/>
    </cofactor>
</comment>
<dbReference type="PANTHER" id="PTHR24279:SF123">
    <property type="entry name" value="CYTOCHROME P450 FAMILY 27 SUBFAMILY A MEMBER 1"/>
    <property type="match status" value="1"/>
</dbReference>
<keyword evidence="6" id="KW-0408">Iron</keyword>
<dbReference type="EMBL" id="CATNWA010015106">
    <property type="protein sequence ID" value="CAI9579566.1"/>
    <property type="molecule type" value="Genomic_DNA"/>
</dbReference>
<dbReference type="InterPro" id="IPR050479">
    <property type="entry name" value="CYP11_CYP27_families"/>
</dbReference>
<evidence type="ECO:0000256" key="4">
    <source>
        <dbReference type="ARBA" id="ARBA00022723"/>
    </source>
</evidence>
<evidence type="ECO:0000256" key="5">
    <source>
        <dbReference type="ARBA" id="ARBA00023002"/>
    </source>
</evidence>
<name>A0ABN9E3V4_9NEOB</name>
<sequence>MVRLQYLSKESPTSNIVQDLANEFYRFAFEGVSFIVFETRTGCLNKQIPPETQKFINSIAEMLRNSTYAQYLPVWTRGILPYWKNYLDGWDRIFAFGKKLIDKKMSEIQERLERGEEVQGEYLTYLLSSGKLTMTEVYGSVCELLLAGVDTTSPTWLFCPCERP</sequence>
<protein>
    <submittedName>
        <fullName evidence="8">Uncharacterized protein</fullName>
    </submittedName>
</protein>
<keyword evidence="5" id="KW-0560">Oxidoreductase</keyword>
<dbReference type="Pfam" id="PF00067">
    <property type="entry name" value="p450"/>
    <property type="match status" value="1"/>
</dbReference>
<evidence type="ECO:0000256" key="1">
    <source>
        <dbReference type="ARBA" id="ARBA00001971"/>
    </source>
</evidence>
<evidence type="ECO:0000313" key="9">
    <source>
        <dbReference type="Proteomes" id="UP001162483"/>
    </source>
</evidence>
<dbReference type="Gene3D" id="1.10.630.10">
    <property type="entry name" value="Cytochrome P450"/>
    <property type="match status" value="1"/>
</dbReference>
<evidence type="ECO:0000256" key="6">
    <source>
        <dbReference type="ARBA" id="ARBA00023004"/>
    </source>
</evidence>
<gene>
    <name evidence="8" type="ORF">SPARVUS_LOCUS9107719</name>
</gene>
<dbReference type="PANTHER" id="PTHR24279">
    <property type="entry name" value="CYTOCHROME P450"/>
    <property type="match status" value="1"/>
</dbReference>
<keyword evidence="3" id="KW-0349">Heme</keyword>
<evidence type="ECO:0000256" key="3">
    <source>
        <dbReference type="ARBA" id="ARBA00022617"/>
    </source>
</evidence>
<dbReference type="InterPro" id="IPR001128">
    <property type="entry name" value="Cyt_P450"/>
</dbReference>
<comment type="similarity">
    <text evidence="2">Belongs to the cytochrome P450 family.</text>
</comment>